<dbReference type="GO" id="GO:0009103">
    <property type="term" value="P:lipopolysaccharide biosynthetic process"/>
    <property type="evidence" value="ECO:0007669"/>
    <property type="project" value="UniProtKB-UniRule"/>
</dbReference>
<evidence type="ECO:0000256" key="5">
    <source>
        <dbReference type="HAMAP-Rule" id="MF_00057"/>
    </source>
</evidence>
<dbReference type="PANTHER" id="PTHR42866:SF2">
    <property type="entry name" value="3-DEOXY-MANNO-OCTULOSONATE CYTIDYLYLTRANSFERASE, MITOCHONDRIAL"/>
    <property type="match status" value="1"/>
</dbReference>
<evidence type="ECO:0000313" key="6">
    <source>
        <dbReference type="EMBL" id="KJJ85706.1"/>
    </source>
</evidence>
<evidence type="ECO:0000256" key="3">
    <source>
        <dbReference type="ARBA" id="ARBA00022695"/>
    </source>
</evidence>
<comment type="function">
    <text evidence="5">Activates KDO (a required 8-carbon sugar) for incorporation into bacterial lipopolysaccharide in Gram-negative bacteria.</text>
</comment>
<dbReference type="GO" id="GO:0005829">
    <property type="term" value="C:cytosol"/>
    <property type="evidence" value="ECO:0007669"/>
    <property type="project" value="TreeGrafter"/>
</dbReference>
<protein>
    <recommendedName>
        <fullName evidence="5">3-deoxy-manno-octulosonate cytidylyltransferase</fullName>
        <ecNumber evidence="5">2.7.7.38</ecNumber>
    </recommendedName>
    <alternativeName>
        <fullName evidence="5">CMP-2-keto-3-deoxyoctulosonic acid synthase</fullName>
        <shortName evidence="5">CKS</shortName>
        <shortName evidence="5">CMP-KDO synthase</shortName>
    </alternativeName>
</protein>
<dbReference type="Pfam" id="PF02348">
    <property type="entry name" value="CTP_transf_3"/>
    <property type="match status" value="1"/>
</dbReference>
<organism evidence="6 7">
    <name type="scientific">Candidatus Omnitrophus magneticus</name>
    <dbReference type="NCBI Taxonomy" id="1609969"/>
    <lineage>
        <taxon>Bacteria</taxon>
        <taxon>Pseudomonadati</taxon>
        <taxon>Candidatus Omnitrophota</taxon>
        <taxon>Candidatus Omnitrophus</taxon>
    </lineage>
</organism>
<dbReference type="EMBL" id="JYNY01000089">
    <property type="protein sequence ID" value="KJJ85706.1"/>
    <property type="molecule type" value="Genomic_DNA"/>
</dbReference>
<dbReference type="GO" id="GO:0008690">
    <property type="term" value="F:3-deoxy-manno-octulosonate cytidylyltransferase activity"/>
    <property type="evidence" value="ECO:0007669"/>
    <property type="project" value="UniProtKB-UniRule"/>
</dbReference>
<keyword evidence="5" id="KW-0963">Cytoplasm</keyword>
<dbReference type="PANTHER" id="PTHR42866">
    <property type="entry name" value="3-DEOXY-MANNO-OCTULOSONATE CYTIDYLYLTRANSFERASE"/>
    <property type="match status" value="1"/>
</dbReference>
<reference evidence="6 7" key="1">
    <citation type="submission" date="2015-02" db="EMBL/GenBank/DDBJ databases">
        <title>Single-cell genomics of uncultivated deep-branching MTB reveals a conserved set of magnetosome genes.</title>
        <authorList>
            <person name="Kolinko S."/>
            <person name="Richter M."/>
            <person name="Glockner F.O."/>
            <person name="Brachmann A."/>
            <person name="Schuler D."/>
        </authorList>
    </citation>
    <scope>NUCLEOTIDE SEQUENCE [LARGE SCALE GENOMIC DNA]</scope>
    <source>
        <strain evidence="6">SKK-01</strain>
    </source>
</reference>
<comment type="catalytic activity">
    <reaction evidence="5">
        <text>3-deoxy-alpha-D-manno-oct-2-ulosonate + CTP = CMP-3-deoxy-beta-D-manno-octulosonate + diphosphate</text>
        <dbReference type="Rhea" id="RHEA:23448"/>
        <dbReference type="ChEBI" id="CHEBI:33019"/>
        <dbReference type="ChEBI" id="CHEBI:37563"/>
        <dbReference type="ChEBI" id="CHEBI:85986"/>
        <dbReference type="ChEBI" id="CHEBI:85987"/>
        <dbReference type="EC" id="2.7.7.38"/>
    </reaction>
</comment>
<dbReference type="FunFam" id="3.90.550.10:FF:000011">
    <property type="entry name" value="3-deoxy-manno-octulosonate cytidylyltransferase"/>
    <property type="match status" value="1"/>
</dbReference>
<sequence>MINMKCVAIIPARWDSSRFKGKILTRINGKPMLRHVWEKVKKAKEIDDVFIAVDKERVFRAVEAFGGKAVYTSLDHTSGTDRIAEAAKNLDADIIVNIQADEPLVNPAMIDELVQIFQYEPKVQMATLIKRIENIEDISNPNIVKVVTDRRGYALYFSRSPIPYLRKNGEIWEGEEREPSITRYFKHIGLYAYTKEFLLSFASLPTSLLEEDEKLEQLRALEHGYKIMTKETRYSTIGVDIPADVERVKAFLKDENRPFVK</sequence>
<comment type="subcellular location">
    <subcellularLocation>
        <location evidence="5">Cytoplasm</location>
    </subcellularLocation>
    <subcellularLocation>
        <location evidence="1">Membrane</location>
    </subcellularLocation>
</comment>
<dbReference type="NCBIfam" id="NF003950">
    <property type="entry name" value="PRK05450.1-3"/>
    <property type="match status" value="1"/>
</dbReference>
<evidence type="ECO:0000313" key="7">
    <source>
        <dbReference type="Proteomes" id="UP000033428"/>
    </source>
</evidence>
<dbReference type="NCBIfam" id="NF009905">
    <property type="entry name" value="PRK13368.1"/>
    <property type="match status" value="1"/>
</dbReference>
<dbReference type="GO" id="GO:0016020">
    <property type="term" value="C:membrane"/>
    <property type="evidence" value="ECO:0007669"/>
    <property type="project" value="UniProtKB-SubCell"/>
</dbReference>
<keyword evidence="2 5" id="KW-0808">Transferase</keyword>
<dbReference type="NCBIfam" id="TIGR00466">
    <property type="entry name" value="kdsB"/>
    <property type="match status" value="1"/>
</dbReference>
<keyword evidence="7" id="KW-1185">Reference proteome</keyword>
<comment type="pathway">
    <text evidence="5">Nucleotide-sugar biosynthesis; CMP-3-deoxy-D-manno-octulosonate biosynthesis; CMP-3-deoxy-D-manno-octulosonate from 3-deoxy-D-manno-octulosonate and CTP: step 1/1.</text>
</comment>
<dbReference type="CDD" id="cd02517">
    <property type="entry name" value="CMP-KDO-Synthetase"/>
    <property type="match status" value="1"/>
</dbReference>
<dbReference type="InterPro" id="IPR029044">
    <property type="entry name" value="Nucleotide-diphossugar_trans"/>
</dbReference>
<name>A0A0F0CVY8_9BACT</name>
<gene>
    <name evidence="5" type="primary">kdsB</name>
    <name evidence="6" type="ORF">OMAG_000425</name>
</gene>
<dbReference type="NCBIfam" id="NF003952">
    <property type="entry name" value="PRK05450.1-5"/>
    <property type="match status" value="1"/>
</dbReference>
<dbReference type="Gene3D" id="3.90.550.10">
    <property type="entry name" value="Spore Coat Polysaccharide Biosynthesis Protein SpsA, Chain A"/>
    <property type="match status" value="1"/>
</dbReference>
<dbReference type="InterPro" id="IPR003329">
    <property type="entry name" value="Cytidylyl_trans"/>
</dbReference>
<evidence type="ECO:0000256" key="4">
    <source>
        <dbReference type="ARBA" id="ARBA00022985"/>
    </source>
</evidence>
<proteinExistence type="inferred from homology"/>
<comment type="caution">
    <text evidence="6">The sequence shown here is derived from an EMBL/GenBank/DDBJ whole genome shotgun (WGS) entry which is preliminary data.</text>
</comment>
<keyword evidence="4 5" id="KW-0448">Lipopolysaccharide biosynthesis</keyword>
<dbReference type="SUPFAM" id="SSF53448">
    <property type="entry name" value="Nucleotide-diphospho-sugar transferases"/>
    <property type="match status" value="1"/>
</dbReference>
<accession>A0A0F0CVY8</accession>
<dbReference type="GO" id="GO:0033468">
    <property type="term" value="P:CMP-keto-3-deoxy-D-manno-octulosonic acid biosynthetic process"/>
    <property type="evidence" value="ECO:0007669"/>
    <property type="project" value="UniProtKB-UniRule"/>
</dbReference>
<dbReference type="HAMAP" id="MF_00057">
    <property type="entry name" value="KdsB"/>
    <property type="match status" value="1"/>
</dbReference>
<evidence type="ECO:0000256" key="2">
    <source>
        <dbReference type="ARBA" id="ARBA00022679"/>
    </source>
</evidence>
<dbReference type="EC" id="2.7.7.38" evidence="5"/>
<dbReference type="InterPro" id="IPR004528">
    <property type="entry name" value="KdsB"/>
</dbReference>
<dbReference type="Proteomes" id="UP000033428">
    <property type="component" value="Unassembled WGS sequence"/>
</dbReference>
<dbReference type="AlphaFoldDB" id="A0A0F0CVY8"/>
<dbReference type="PATRIC" id="fig|1609969.3.peg.481"/>
<evidence type="ECO:0000256" key="1">
    <source>
        <dbReference type="ARBA" id="ARBA00004370"/>
    </source>
</evidence>
<keyword evidence="3 5" id="KW-0548">Nucleotidyltransferase</keyword>
<comment type="similarity">
    <text evidence="5">Belongs to the KdsB family.</text>
</comment>
<dbReference type="UniPathway" id="UPA00358">
    <property type="reaction ID" value="UER00476"/>
</dbReference>